<feature type="domain" description="Sigma-54 factor interaction" evidence="5">
    <location>
        <begin position="141"/>
        <end position="215"/>
    </location>
</feature>
<dbReference type="Pfam" id="PF02954">
    <property type="entry name" value="HTH_8"/>
    <property type="match status" value="1"/>
</dbReference>
<dbReference type="SUPFAM" id="SSF52540">
    <property type="entry name" value="P-loop containing nucleoside triphosphate hydrolases"/>
    <property type="match status" value="1"/>
</dbReference>
<evidence type="ECO:0000259" key="5">
    <source>
        <dbReference type="PROSITE" id="PS50045"/>
    </source>
</evidence>
<dbReference type="Gene3D" id="1.10.8.60">
    <property type="match status" value="1"/>
</dbReference>
<dbReference type="InterPro" id="IPR002078">
    <property type="entry name" value="Sigma_54_int"/>
</dbReference>
<dbReference type="Gene3D" id="1.10.10.60">
    <property type="entry name" value="Homeodomain-like"/>
    <property type="match status" value="1"/>
</dbReference>
<keyword evidence="2" id="KW-0067">ATP-binding</keyword>
<name>A0ABM7UF22_9LEPT</name>
<accession>A0ABM7UF22</accession>
<dbReference type="InterPro" id="IPR058031">
    <property type="entry name" value="AAA_lid_NorR"/>
</dbReference>
<dbReference type="RefSeq" id="WP_109021706.1">
    <property type="nucleotide sequence ID" value="NZ_AP025028.1"/>
</dbReference>
<evidence type="ECO:0000256" key="4">
    <source>
        <dbReference type="ARBA" id="ARBA00023163"/>
    </source>
</evidence>
<keyword evidence="3" id="KW-0805">Transcription regulation</keyword>
<evidence type="ECO:0000256" key="2">
    <source>
        <dbReference type="ARBA" id="ARBA00022840"/>
    </source>
</evidence>
<evidence type="ECO:0000256" key="3">
    <source>
        <dbReference type="ARBA" id="ARBA00023015"/>
    </source>
</evidence>
<keyword evidence="4" id="KW-0804">Transcription</keyword>
<dbReference type="InterPro" id="IPR009057">
    <property type="entry name" value="Homeodomain-like_sf"/>
</dbReference>
<dbReference type="PRINTS" id="PR01590">
    <property type="entry name" value="HTHFIS"/>
</dbReference>
<dbReference type="PROSITE" id="PS50045">
    <property type="entry name" value="SIGMA54_INTERACT_4"/>
    <property type="match status" value="1"/>
</dbReference>
<dbReference type="PANTHER" id="PTHR32071">
    <property type="entry name" value="TRANSCRIPTIONAL REGULATORY PROTEIN"/>
    <property type="match status" value="1"/>
</dbReference>
<dbReference type="InterPro" id="IPR027417">
    <property type="entry name" value="P-loop_NTPase"/>
</dbReference>
<dbReference type="SUPFAM" id="SSF46689">
    <property type="entry name" value="Homeodomain-like"/>
    <property type="match status" value="1"/>
</dbReference>
<protein>
    <submittedName>
        <fullName evidence="6">Transcriptional regulator</fullName>
    </submittedName>
</protein>
<organism evidence="6 7">
    <name type="scientific">Leptospira kobayashii</name>
    <dbReference type="NCBI Taxonomy" id="1917830"/>
    <lineage>
        <taxon>Bacteria</taxon>
        <taxon>Pseudomonadati</taxon>
        <taxon>Spirochaetota</taxon>
        <taxon>Spirochaetia</taxon>
        <taxon>Leptospirales</taxon>
        <taxon>Leptospiraceae</taxon>
        <taxon>Leptospira</taxon>
    </lineage>
</organism>
<reference evidence="6 7" key="1">
    <citation type="submission" date="2021-08" db="EMBL/GenBank/DDBJ databases">
        <title>Complete genome sequence of Leptospira kobayashii strain E30.</title>
        <authorList>
            <person name="Nakao R."/>
            <person name="Nakamura S."/>
            <person name="Masuzawa T."/>
            <person name="Koizumi N."/>
        </authorList>
    </citation>
    <scope>NUCLEOTIDE SEQUENCE [LARGE SCALE GENOMIC DNA]</scope>
    <source>
        <strain evidence="6 7">E30</strain>
    </source>
</reference>
<evidence type="ECO:0000256" key="1">
    <source>
        <dbReference type="ARBA" id="ARBA00022741"/>
    </source>
</evidence>
<proteinExistence type="predicted"/>
<keyword evidence="1" id="KW-0547">Nucleotide-binding</keyword>
<dbReference type="Proteomes" id="UP000245263">
    <property type="component" value="Chromosome 1"/>
</dbReference>
<dbReference type="Pfam" id="PF25601">
    <property type="entry name" value="AAA_lid_14"/>
    <property type="match status" value="1"/>
</dbReference>
<dbReference type="Gene3D" id="3.40.50.300">
    <property type="entry name" value="P-loop containing nucleotide triphosphate hydrolases"/>
    <property type="match status" value="1"/>
</dbReference>
<sequence length="293" mass="34826">MSSKRNEENWITASSDIKKLKEQWIHSSQTKIPLLIIGESGVGKSFWIEQSIQIRKIQTNEVKIVDFHSHPASLEEIKNLLKAQKTKVIWLKNLAYAEIETIKDWLNWWKEEKYNKDPKYYFYWELAKDEIPLLKEKPLAQEFFDQLRSFRFELPPLSKRKPDIALFLQNFLEMANTDFKKKVLSFEEKFIPFFLDRNYKTNLHELKDLVFSMVAFTSTKHVLLKSLPLHYFISDTEKLHVQTGVSISDYEKEIIKSNLILTNGNREKTAKILGISERNLYRKLKEYQLEEVC</sequence>
<evidence type="ECO:0000313" key="6">
    <source>
        <dbReference type="EMBL" id="BDA77081.1"/>
    </source>
</evidence>
<gene>
    <name evidence="6" type="ORF">LPTSP3_g00110</name>
</gene>
<keyword evidence="7" id="KW-1185">Reference proteome</keyword>
<dbReference type="InterPro" id="IPR002197">
    <property type="entry name" value="HTH_Fis"/>
</dbReference>
<dbReference type="EMBL" id="AP025028">
    <property type="protein sequence ID" value="BDA77081.1"/>
    <property type="molecule type" value="Genomic_DNA"/>
</dbReference>
<evidence type="ECO:0000313" key="7">
    <source>
        <dbReference type="Proteomes" id="UP000245263"/>
    </source>
</evidence>